<proteinExistence type="inferred from homology"/>
<protein>
    <submittedName>
        <fullName evidence="8">DMT family transporter</fullName>
    </submittedName>
</protein>
<sequence length="309" mass="33246">MTRREQIILFLFLVLLGAGWGITQPLSKIAVSTGHGHFGLIFWQLVIGALLMGIVMILRRDRLPRSAATFRVFVIIALVGTIIPNSASYKAIAYIPAGVMSVLLSLVPLAAFPMALGLGLERFSLRRFGGLLLGLAGVALLVLPETSLPDPGMLKWVAVAMIASACYAFEGNYVARWGIAGMNPIQVMFGASLVGAMLCLPLALASGQFIDPLLPWDVAEWALVASSLVHVMTYTGYVWLVGRAGAVFAVQVSYLVTGFGVFWAMLLLGESYSPYFWAAAALMLAGVFVVQPRRQEPLAPDAAMKETVR</sequence>
<evidence type="ECO:0000256" key="6">
    <source>
        <dbReference type="SAM" id="Phobius"/>
    </source>
</evidence>
<name>A0ABU3VKX0_9RHOB</name>
<evidence type="ECO:0000313" key="8">
    <source>
        <dbReference type="EMBL" id="MDU9006329.1"/>
    </source>
</evidence>
<evidence type="ECO:0000313" key="9">
    <source>
        <dbReference type="Proteomes" id="UP001255416"/>
    </source>
</evidence>
<comment type="subcellular location">
    <subcellularLocation>
        <location evidence="1">Membrane</location>
        <topology evidence="1">Multi-pass membrane protein</topology>
    </subcellularLocation>
</comment>
<evidence type="ECO:0000256" key="4">
    <source>
        <dbReference type="ARBA" id="ARBA00022989"/>
    </source>
</evidence>
<organism evidence="8 9">
    <name type="scientific">Sedimentitalea todarodis</name>
    <dbReference type="NCBI Taxonomy" id="1631240"/>
    <lineage>
        <taxon>Bacteria</taxon>
        <taxon>Pseudomonadati</taxon>
        <taxon>Pseudomonadota</taxon>
        <taxon>Alphaproteobacteria</taxon>
        <taxon>Rhodobacterales</taxon>
        <taxon>Paracoccaceae</taxon>
        <taxon>Sedimentitalea</taxon>
    </lineage>
</organism>
<dbReference type="PANTHER" id="PTHR32322">
    <property type="entry name" value="INNER MEMBRANE TRANSPORTER"/>
    <property type="match status" value="1"/>
</dbReference>
<dbReference type="PANTHER" id="PTHR32322:SF2">
    <property type="entry name" value="EAMA DOMAIN-CONTAINING PROTEIN"/>
    <property type="match status" value="1"/>
</dbReference>
<dbReference type="Proteomes" id="UP001255416">
    <property type="component" value="Unassembled WGS sequence"/>
</dbReference>
<keyword evidence="4 6" id="KW-1133">Transmembrane helix</keyword>
<keyword evidence="5 6" id="KW-0472">Membrane</keyword>
<evidence type="ECO:0000256" key="1">
    <source>
        <dbReference type="ARBA" id="ARBA00004141"/>
    </source>
</evidence>
<evidence type="ECO:0000256" key="3">
    <source>
        <dbReference type="ARBA" id="ARBA00022692"/>
    </source>
</evidence>
<feature type="transmembrane region" description="Helical" evidence="6">
    <location>
        <begin position="93"/>
        <end position="116"/>
    </location>
</feature>
<feature type="transmembrane region" description="Helical" evidence="6">
    <location>
        <begin position="128"/>
        <end position="144"/>
    </location>
</feature>
<feature type="transmembrane region" description="Helical" evidence="6">
    <location>
        <begin position="272"/>
        <end position="290"/>
    </location>
</feature>
<feature type="domain" description="EamA" evidence="7">
    <location>
        <begin position="11"/>
        <end position="142"/>
    </location>
</feature>
<feature type="transmembrane region" description="Helical" evidence="6">
    <location>
        <begin position="247"/>
        <end position="266"/>
    </location>
</feature>
<evidence type="ECO:0000256" key="5">
    <source>
        <dbReference type="ARBA" id="ARBA00023136"/>
    </source>
</evidence>
<dbReference type="SUPFAM" id="SSF103481">
    <property type="entry name" value="Multidrug resistance efflux transporter EmrE"/>
    <property type="match status" value="2"/>
</dbReference>
<keyword evidence="9" id="KW-1185">Reference proteome</keyword>
<feature type="transmembrane region" description="Helical" evidence="6">
    <location>
        <begin position="37"/>
        <end position="58"/>
    </location>
</feature>
<dbReference type="InterPro" id="IPR050638">
    <property type="entry name" value="AA-Vitamin_Transporters"/>
</dbReference>
<feature type="domain" description="EamA" evidence="7">
    <location>
        <begin position="155"/>
        <end position="290"/>
    </location>
</feature>
<feature type="transmembrane region" description="Helical" evidence="6">
    <location>
        <begin position="70"/>
        <end position="87"/>
    </location>
</feature>
<keyword evidence="3 6" id="KW-0812">Transmembrane</keyword>
<dbReference type="InterPro" id="IPR000620">
    <property type="entry name" value="EamA_dom"/>
</dbReference>
<evidence type="ECO:0000259" key="7">
    <source>
        <dbReference type="Pfam" id="PF00892"/>
    </source>
</evidence>
<feature type="transmembrane region" description="Helical" evidence="6">
    <location>
        <begin position="156"/>
        <end position="175"/>
    </location>
</feature>
<reference evidence="9" key="1">
    <citation type="submission" date="2023-05" db="EMBL/GenBank/DDBJ databases">
        <title>Sedimentitalea sp. nov. JM2-8.</title>
        <authorList>
            <person name="Huang J."/>
        </authorList>
    </citation>
    <scope>NUCLEOTIDE SEQUENCE [LARGE SCALE GENOMIC DNA]</scope>
    <source>
        <strain evidence="9">KHS03</strain>
    </source>
</reference>
<feature type="transmembrane region" description="Helical" evidence="6">
    <location>
        <begin position="221"/>
        <end position="240"/>
    </location>
</feature>
<comment type="similarity">
    <text evidence="2">Belongs to the EamA transporter family.</text>
</comment>
<comment type="caution">
    <text evidence="8">The sequence shown here is derived from an EMBL/GenBank/DDBJ whole genome shotgun (WGS) entry which is preliminary data.</text>
</comment>
<feature type="transmembrane region" description="Helical" evidence="6">
    <location>
        <begin position="187"/>
        <end position="209"/>
    </location>
</feature>
<dbReference type="RefSeq" id="WP_316781231.1">
    <property type="nucleotide sequence ID" value="NZ_JASMWN010000022.1"/>
</dbReference>
<dbReference type="Pfam" id="PF00892">
    <property type="entry name" value="EamA"/>
    <property type="match status" value="2"/>
</dbReference>
<evidence type="ECO:0000256" key="2">
    <source>
        <dbReference type="ARBA" id="ARBA00007362"/>
    </source>
</evidence>
<gene>
    <name evidence="8" type="ORF">QO231_21070</name>
</gene>
<accession>A0ABU3VKX0</accession>
<dbReference type="EMBL" id="JASMWN010000022">
    <property type="protein sequence ID" value="MDU9006329.1"/>
    <property type="molecule type" value="Genomic_DNA"/>
</dbReference>
<dbReference type="InterPro" id="IPR037185">
    <property type="entry name" value="EmrE-like"/>
</dbReference>